<accession>A0A2S0MR25</accession>
<proteinExistence type="predicted"/>
<feature type="chain" id="PRO_5015392108" evidence="1">
    <location>
        <begin position="21"/>
        <end position="124"/>
    </location>
</feature>
<evidence type="ECO:0000313" key="3">
    <source>
        <dbReference type="Proteomes" id="UP000237655"/>
    </source>
</evidence>
<protein>
    <submittedName>
        <fullName evidence="2">Glycine zipper family protein</fullName>
    </submittedName>
</protein>
<organism evidence="2 3">
    <name type="scientific">Pukyongiella litopenaei</name>
    <dbReference type="NCBI Taxonomy" id="2605946"/>
    <lineage>
        <taxon>Bacteria</taxon>
        <taxon>Pseudomonadati</taxon>
        <taxon>Pseudomonadota</taxon>
        <taxon>Alphaproteobacteria</taxon>
        <taxon>Rhodobacterales</taxon>
        <taxon>Paracoccaceae</taxon>
        <taxon>Pukyongiella</taxon>
    </lineage>
</organism>
<dbReference type="Proteomes" id="UP000237655">
    <property type="component" value="Chromosome"/>
</dbReference>
<sequence length="124" mass="12281">MKRVMTLAAGALFGLTAACTDTGANYQPIIDGPVGPNYNNDLAQCQQLAASKPVLDSGSAGQAAIGAGVGAATAAIVEDTGSNIGKGAAVGALVGLTSNAINNDQQRANIVKSCMRSRGYNVVG</sequence>
<name>A0A2S0MR25_9RHOB</name>
<dbReference type="KEGG" id="thas:C6Y53_11900"/>
<gene>
    <name evidence="2" type="ORF">C6Y53_11900</name>
</gene>
<dbReference type="PROSITE" id="PS51257">
    <property type="entry name" value="PROKAR_LIPOPROTEIN"/>
    <property type="match status" value="1"/>
</dbReference>
<dbReference type="AlphaFoldDB" id="A0A2S0MR25"/>
<keyword evidence="3" id="KW-1185">Reference proteome</keyword>
<dbReference type="EMBL" id="CP027665">
    <property type="protein sequence ID" value="AVO38324.1"/>
    <property type="molecule type" value="Genomic_DNA"/>
</dbReference>
<evidence type="ECO:0000313" key="2">
    <source>
        <dbReference type="EMBL" id="AVO38324.1"/>
    </source>
</evidence>
<feature type="signal peptide" evidence="1">
    <location>
        <begin position="1"/>
        <end position="20"/>
    </location>
</feature>
<reference evidence="3" key="1">
    <citation type="submission" date="2018-03" db="EMBL/GenBank/DDBJ databases">
        <title>Genomic analysis of the strain SH-1 isolated from shrimp intestine.</title>
        <authorList>
            <person name="Kim Y.-S."/>
            <person name="Kim S.-E."/>
            <person name="Kim K.-H."/>
        </authorList>
    </citation>
    <scope>NUCLEOTIDE SEQUENCE [LARGE SCALE GENOMIC DNA]</scope>
    <source>
        <strain evidence="3">SH-1</strain>
    </source>
</reference>
<keyword evidence="1" id="KW-0732">Signal</keyword>
<evidence type="ECO:0000256" key="1">
    <source>
        <dbReference type="SAM" id="SignalP"/>
    </source>
</evidence>